<dbReference type="OMA" id="VESPWAR"/>
<keyword evidence="2" id="KW-0723">Serine/threonine-protein kinase</keyword>
<evidence type="ECO:0000259" key="10">
    <source>
        <dbReference type="PROSITE" id="PS50011"/>
    </source>
</evidence>
<evidence type="ECO:0000313" key="11">
    <source>
        <dbReference type="EMBL" id="EGN96381.1"/>
    </source>
</evidence>
<dbReference type="InParanoid" id="F8Q6Z3"/>
<dbReference type="PANTHER" id="PTHR24343">
    <property type="entry name" value="SERINE/THREONINE KINASE"/>
    <property type="match status" value="1"/>
</dbReference>
<evidence type="ECO:0000256" key="5">
    <source>
        <dbReference type="ARBA" id="ARBA00022777"/>
    </source>
</evidence>
<evidence type="ECO:0000256" key="4">
    <source>
        <dbReference type="ARBA" id="ARBA00022741"/>
    </source>
</evidence>
<dbReference type="InterPro" id="IPR008271">
    <property type="entry name" value="Ser/Thr_kinase_AS"/>
</dbReference>
<keyword evidence="5" id="KW-0418">Kinase</keyword>
<dbReference type="EMBL" id="GL945484">
    <property type="protein sequence ID" value="EGN96381.1"/>
    <property type="molecule type" value="Genomic_DNA"/>
</dbReference>
<dbReference type="Pfam" id="PF00069">
    <property type="entry name" value="Pkinase"/>
    <property type="match status" value="1"/>
</dbReference>
<dbReference type="STRING" id="936435.F8Q6Z3"/>
<dbReference type="PANTHER" id="PTHR24343:SF324">
    <property type="entry name" value="SERINE_THREONINE-PROTEIN KINASE PRR1"/>
    <property type="match status" value="1"/>
</dbReference>
<proteinExistence type="predicted"/>
<dbReference type="Gene3D" id="1.10.510.10">
    <property type="entry name" value="Transferase(Phosphotransferase) domain 1"/>
    <property type="match status" value="1"/>
</dbReference>
<evidence type="ECO:0000256" key="2">
    <source>
        <dbReference type="ARBA" id="ARBA00022527"/>
    </source>
</evidence>
<dbReference type="SMART" id="SM00220">
    <property type="entry name" value="S_TKc"/>
    <property type="match status" value="1"/>
</dbReference>
<dbReference type="SUPFAM" id="SSF56112">
    <property type="entry name" value="Protein kinase-like (PK-like)"/>
    <property type="match status" value="1"/>
</dbReference>
<evidence type="ECO:0000256" key="6">
    <source>
        <dbReference type="ARBA" id="ARBA00022840"/>
    </source>
</evidence>
<comment type="catalytic activity">
    <reaction evidence="8">
        <text>L-seryl-[protein] + ATP = O-phospho-L-seryl-[protein] + ADP + H(+)</text>
        <dbReference type="Rhea" id="RHEA:17989"/>
        <dbReference type="Rhea" id="RHEA-COMP:9863"/>
        <dbReference type="Rhea" id="RHEA-COMP:11604"/>
        <dbReference type="ChEBI" id="CHEBI:15378"/>
        <dbReference type="ChEBI" id="CHEBI:29999"/>
        <dbReference type="ChEBI" id="CHEBI:30616"/>
        <dbReference type="ChEBI" id="CHEBI:83421"/>
        <dbReference type="ChEBI" id="CHEBI:456216"/>
        <dbReference type="EC" id="2.7.11.1"/>
    </reaction>
</comment>
<dbReference type="AlphaFoldDB" id="F8Q6Z3"/>
<comment type="catalytic activity">
    <reaction evidence="7">
        <text>L-threonyl-[protein] + ATP = O-phospho-L-threonyl-[protein] + ADP + H(+)</text>
        <dbReference type="Rhea" id="RHEA:46608"/>
        <dbReference type="Rhea" id="RHEA-COMP:11060"/>
        <dbReference type="Rhea" id="RHEA-COMP:11605"/>
        <dbReference type="ChEBI" id="CHEBI:15378"/>
        <dbReference type="ChEBI" id="CHEBI:30013"/>
        <dbReference type="ChEBI" id="CHEBI:30616"/>
        <dbReference type="ChEBI" id="CHEBI:61977"/>
        <dbReference type="ChEBI" id="CHEBI:456216"/>
        <dbReference type="EC" id="2.7.11.1"/>
    </reaction>
</comment>
<evidence type="ECO:0000256" key="3">
    <source>
        <dbReference type="ARBA" id="ARBA00022679"/>
    </source>
</evidence>
<keyword evidence="4" id="KW-0547">Nucleotide-binding</keyword>
<dbReference type="HOGENOM" id="CLU_523940_0_0_1"/>
<dbReference type="GO" id="GO:0004674">
    <property type="term" value="F:protein serine/threonine kinase activity"/>
    <property type="evidence" value="ECO:0007669"/>
    <property type="project" value="UniProtKB-KW"/>
</dbReference>
<keyword evidence="3" id="KW-0808">Transferase</keyword>
<organism evidence="12">
    <name type="scientific">Serpula lacrymans var. lacrymans (strain S7.3)</name>
    <name type="common">Dry rot fungus</name>
    <dbReference type="NCBI Taxonomy" id="936435"/>
    <lineage>
        <taxon>Eukaryota</taxon>
        <taxon>Fungi</taxon>
        <taxon>Dikarya</taxon>
        <taxon>Basidiomycota</taxon>
        <taxon>Agaricomycotina</taxon>
        <taxon>Agaricomycetes</taxon>
        <taxon>Agaricomycetidae</taxon>
        <taxon>Boletales</taxon>
        <taxon>Coniophorineae</taxon>
        <taxon>Serpulaceae</taxon>
        <taxon>Serpula</taxon>
    </lineage>
</organism>
<evidence type="ECO:0000256" key="1">
    <source>
        <dbReference type="ARBA" id="ARBA00012513"/>
    </source>
</evidence>
<dbReference type="InterPro" id="IPR011009">
    <property type="entry name" value="Kinase-like_dom_sf"/>
</dbReference>
<gene>
    <name evidence="11" type="ORF">SERLA73DRAFT_76345</name>
</gene>
<sequence>MPHAHIPHYHSCSPPSPPTSESPPCSPASTSASGSDVSGFRGESVELKPGMTLHGKDLIDRTRGPQVELELLRALGYGSFSNVWLARLPNSTTSHEYGRNASWMVNTPRTDRHGVSADKETSSALNAPLSDIHRPPSFQDTSPTASAAGRLVAVKMTAFKSGSRPIHTEFEHEVRVLRHIASYKDAHPSLPALLRVLSVSTLIPTLYSSTAVPSAHALLLPFTPGGDLLELVNSDTRHGLLTDALMRSLWTELAGAVAWLHRKGVVHRDVKLENILLTSTPFPPPPGSALPKGPLINLTDFGLARVVYETKADAKKDEKKTEENLFMLTTRCGSESYLAPELVIAATPSSSLSSHQISSSHSLSAHDTSSPSFYDHLRQLEDIFSSSDSSSSSHSDSSPRKDYSVPYDARKTDAWACGVVLYALMTRELPFGEEIEQVESNIAYDGHEDVFNRKRGRGGRKEKRQAWLGKIARADWAWPTGDSIQGSNVARLVESPWARDIVERLMVREPSKRAAIGDCL</sequence>
<name>F8Q6Z3_SERL3</name>
<evidence type="ECO:0000313" key="12">
    <source>
        <dbReference type="Proteomes" id="UP000008063"/>
    </source>
</evidence>
<evidence type="ECO:0000256" key="8">
    <source>
        <dbReference type="ARBA" id="ARBA00048679"/>
    </source>
</evidence>
<dbReference type="Proteomes" id="UP000008063">
    <property type="component" value="Unassembled WGS sequence"/>
</dbReference>
<dbReference type="PROSITE" id="PS50011">
    <property type="entry name" value="PROTEIN_KINASE_DOM"/>
    <property type="match status" value="1"/>
</dbReference>
<feature type="region of interest" description="Disordered" evidence="9">
    <location>
        <begin position="1"/>
        <end position="44"/>
    </location>
</feature>
<keyword evidence="6" id="KW-0067">ATP-binding</keyword>
<protein>
    <recommendedName>
        <fullName evidence="1">non-specific serine/threonine protein kinase</fullName>
        <ecNumber evidence="1">2.7.11.1</ecNumber>
    </recommendedName>
</protein>
<dbReference type="PROSITE" id="PS00108">
    <property type="entry name" value="PROTEIN_KINASE_ST"/>
    <property type="match status" value="1"/>
</dbReference>
<evidence type="ECO:0000256" key="7">
    <source>
        <dbReference type="ARBA" id="ARBA00047899"/>
    </source>
</evidence>
<dbReference type="InterPro" id="IPR000719">
    <property type="entry name" value="Prot_kinase_dom"/>
</dbReference>
<feature type="domain" description="Protein kinase" evidence="10">
    <location>
        <begin position="69"/>
        <end position="520"/>
    </location>
</feature>
<feature type="compositionally biased region" description="Pro residues" evidence="9">
    <location>
        <begin position="14"/>
        <end position="26"/>
    </location>
</feature>
<keyword evidence="12" id="KW-1185">Reference proteome</keyword>
<dbReference type="GO" id="GO:0005938">
    <property type="term" value="C:cell cortex"/>
    <property type="evidence" value="ECO:0007669"/>
    <property type="project" value="TreeGrafter"/>
</dbReference>
<dbReference type="EC" id="2.7.11.1" evidence="1"/>
<reference evidence="12" key="1">
    <citation type="journal article" date="2011" name="Science">
        <title>The plant cell wall-decomposing machinery underlies the functional diversity of forest fungi.</title>
        <authorList>
            <person name="Eastwood D.C."/>
            <person name="Floudas D."/>
            <person name="Binder M."/>
            <person name="Majcherczyk A."/>
            <person name="Schneider P."/>
            <person name="Aerts A."/>
            <person name="Asiegbu F.O."/>
            <person name="Baker S.E."/>
            <person name="Barry K."/>
            <person name="Bendiksby M."/>
            <person name="Blumentritt M."/>
            <person name="Coutinho P.M."/>
            <person name="Cullen D."/>
            <person name="de Vries R.P."/>
            <person name="Gathman A."/>
            <person name="Goodell B."/>
            <person name="Henrissat B."/>
            <person name="Ihrmark K."/>
            <person name="Kauserud H."/>
            <person name="Kohler A."/>
            <person name="LaButti K."/>
            <person name="Lapidus A."/>
            <person name="Lavin J.L."/>
            <person name="Lee Y.-H."/>
            <person name="Lindquist E."/>
            <person name="Lilly W."/>
            <person name="Lucas S."/>
            <person name="Morin E."/>
            <person name="Murat C."/>
            <person name="Oguiza J.A."/>
            <person name="Park J."/>
            <person name="Pisabarro A.G."/>
            <person name="Riley R."/>
            <person name="Rosling A."/>
            <person name="Salamov A."/>
            <person name="Schmidt O."/>
            <person name="Schmutz J."/>
            <person name="Skrede I."/>
            <person name="Stenlid J."/>
            <person name="Wiebenga A."/>
            <person name="Xie X."/>
            <person name="Kuees U."/>
            <person name="Hibbett D.S."/>
            <person name="Hoffmeister D."/>
            <person name="Hoegberg N."/>
            <person name="Martin F."/>
            <person name="Grigoriev I.V."/>
            <person name="Watkinson S.C."/>
        </authorList>
    </citation>
    <scope>NUCLEOTIDE SEQUENCE [LARGE SCALE GENOMIC DNA]</scope>
    <source>
        <strain evidence="12">strain S7.3</strain>
    </source>
</reference>
<dbReference type="GO" id="GO:0005524">
    <property type="term" value="F:ATP binding"/>
    <property type="evidence" value="ECO:0007669"/>
    <property type="project" value="UniProtKB-KW"/>
</dbReference>
<evidence type="ECO:0000256" key="9">
    <source>
        <dbReference type="SAM" id="MobiDB-lite"/>
    </source>
</evidence>
<accession>F8Q6Z3</accession>
<dbReference type="eggNOG" id="KOG0583">
    <property type="taxonomic scope" value="Eukaryota"/>
</dbReference>
<feature type="compositionally biased region" description="Low complexity" evidence="9">
    <location>
        <begin position="385"/>
        <end position="396"/>
    </location>
</feature>
<feature type="region of interest" description="Disordered" evidence="9">
    <location>
        <begin position="385"/>
        <end position="404"/>
    </location>
</feature>